<keyword evidence="3" id="KW-0813">Transport</keyword>
<name>A0A1E3NLN4_9ASCO</name>
<dbReference type="Pfam" id="PF01602">
    <property type="entry name" value="Adaptin_N"/>
    <property type="match status" value="1"/>
</dbReference>
<comment type="subcellular location">
    <subcellularLocation>
        <location evidence="1">Endomembrane system</location>
    </subcellularLocation>
</comment>
<dbReference type="PANTHER" id="PTHR11134">
    <property type="entry name" value="ADAPTOR COMPLEX SUBUNIT BETA FAMILY MEMBER"/>
    <property type="match status" value="1"/>
</dbReference>
<gene>
    <name evidence="8" type="ORF">PICMEDRAFT_71179</name>
</gene>
<reference evidence="8 9" key="1">
    <citation type="journal article" date="2016" name="Proc. Natl. Acad. Sci. U.S.A.">
        <title>Comparative genomics of biotechnologically important yeasts.</title>
        <authorList>
            <person name="Riley R."/>
            <person name="Haridas S."/>
            <person name="Wolfe K.H."/>
            <person name="Lopes M.R."/>
            <person name="Hittinger C.T."/>
            <person name="Goeker M."/>
            <person name="Salamov A.A."/>
            <person name="Wisecaver J.H."/>
            <person name="Long T.M."/>
            <person name="Calvey C.H."/>
            <person name="Aerts A.L."/>
            <person name="Barry K.W."/>
            <person name="Choi C."/>
            <person name="Clum A."/>
            <person name="Coughlan A.Y."/>
            <person name="Deshpande S."/>
            <person name="Douglass A.P."/>
            <person name="Hanson S.J."/>
            <person name="Klenk H.-P."/>
            <person name="LaButti K.M."/>
            <person name="Lapidus A."/>
            <person name="Lindquist E.A."/>
            <person name="Lipzen A.M."/>
            <person name="Meier-Kolthoff J.P."/>
            <person name="Ohm R.A."/>
            <person name="Otillar R.P."/>
            <person name="Pangilinan J.L."/>
            <person name="Peng Y."/>
            <person name="Rokas A."/>
            <person name="Rosa C.A."/>
            <person name="Scheuner C."/>
            <person name="Sibirny A.A."/>
            <person name="Slot J.C."/>
            <person name="Stielow J.B."/>
            <person name="Sun H."/>
            <person name="Kurtzman C.P."/>
            <person name="Blackwell M."/>
            <person name="Grigoriev I.V."/>
            <person name="Jeffries T.W."/>
        </authorList>
    </citation>
    <scope>NUCLEOTIDE SEQUENCE [LARGE SCALE GENOMIC DNA]</scope>
    <source>
        <strain evidence="8 9">NRRL Y-2026</strain>
    </source>
</reference>
<sequence>MNDYQIARNLGEMFENATRSLNLVFDTKNIALPPSVTSFINTNYYNVETTFTTKEIIKGLESSNDNEVYTVLKHLVGKLATRRDVSEVEGGNAVGYGFDENSETVKEIVQLFPHIIKNVNSANLKIKRLVYIMLLSFNHLQQDISLLSINAIQKSLTDKSAINRSLAIRCLSGIRIPAILPILLLSMGKLVKDSSPLVRAACTIAIIKCAELDTQYNMIKRTKAKTKKDFKSKHAKNTESIVGANGAKLQREYMVSCLRDETSTIYQLSSYLDILLSDNDPKVLSCALVTYHELFNGCFDLLHNKVNNLVNHIEDMDSFATSNLIDIMTDYSRLFFEPFTRLEDAPRELRDLYGHLMNMVYYSMDYNVTFSIVKCLVTLYPFTLSSKDVRLDKIMIKLIQKDSYDDINGDARVSISLNMILYLLNKELVSFRSYQFSNFIPSTSDNPAIFDTKISILFKLISEENFEVVFKEMKFLVEKSDFNYFFKFKILEQINSLILSKNLHVQQFSKLIRFFMKKLQYEKNELLVGEYITGLRQLIQFNLGYYNEILIKLVGRLVESYNDDNDVKLLHNAKASIIWLLGEFAIDFSDYHASENITVLKNALPDLSLLLVEHFKEETEFNVRLETLIFVTKLMISDIVENGKANYRIQNNKLFKVFNYVLQLAKYDIELYVRDMSRLIGSLLPNVVYYSNLLVTQEVNIDEMLNSDPVLLSHCLDKCSSVDLSVLMFQLSKPQIRLGGVDESDKDEDSLMASVAKFSQVGTGKLDPGYLSYYRDLRTEGFELRDYGKYSSSLSSASYKNHSQTQHAQSPVADSFADSRDRSLSSVSSGTSSGAGKYKLQTLDDFLGSA</sequence>
<evidence type="ECO:0000256" key="2">
    <source>
        <dbReference type="ARBA" id="ARBA00006613"/>
    </source>
</evidence>
<keyword evidence="4" id="KW-0653">Protein transport</keyword>
<accession>A0A1E3NLN4</accession>
<evidence type="ECO:0000313" key="9">
    <source>
        <dbReference type="Proteomes" id="UP000094455"/>
    </source>
</evidence>
<feature type="compositionally biased region" description="Polar residues" evidence="6">
    <location>
        <begin position="799"/>
        <end position="809"/>
    </location>
</feature>
<comment type="similarity">
    <text evidence="2">Belongs to the adaptor complexes large subunit family.</text>
</comment>
<evidence type="ECO:0000256" key="3">
    <source>
        <dbReference type="ARBA" id="ARBA00022448"/>
    </source>
</evidence>
<organism evidence="8 9">
    <name type="scientific">Pichia membranifaciens NRRL Y-2026</name>
    <dbReference type="NCBI Taxonomy" id="763406"/>
    <lineage>
        <taxon>Eukaryota</taxon>
        <taxon>Fungi</taxon>
        <taxon>Dikarya</taxon>
        <taxon>Ascomycota</taxon>
        <taxon>Saccharomycotina</taxon>
        <taxon>Pichiomycetes</taxon>
        <taxon>Pichiales</taxon>
        <taxon>Pichiaceae</taxon>
        <taxon>Pichia</taxon>
    </lineage>
</organism>
<keyword evidence="9" id="KW-1185">Reference proteome</keyword>
<dbReference type="InterPro" id="IPR016024">
    <property type="entry name" value="ARM-type_fold"/>
</dbReference>
<dbReference type="EMBL" id="KV454002">
    <property type="protein sequence ID" value="ODQ47055.1"/>
    <property type="molecule type" value="Genomic_DNA"/>
</dbReference>
<evidence type="ECO:0000313" key="8">
    <source>
        <dbReference type="EMBL" id="ODQ47055.1"/>
    </source>
</evidence>
<feature type="region of interest" description="Disordered" evidence="6">
    <location>
        <begin position="798"/>
        <end position="837"/>
    </location>
</feature>
<dbReference type="Gene3D" id="1.25.10.10">
    <property type="entry name" value="Leucine-rich Repeat Variant"/>
    <property type="match status" value="1"/>
</dbReference>
<dbReference type="GO" id="GO:0006886">
    <property type="term" value="P:intracellular protein transport"/>
    <property type="evidence" value="ECO:0007669"/>
    <property type="project" value="InterPro"/>
</dbReference>
<feature type="domain" description="Clathrin/coatomer adaptor adaptin-like N-terminal" evidence="7">
    <location>
        <begin position="106"/>
        <end position="684"/>
    </location>
</feature>
<dbReference type="InterPro" id="IPR002553">
    <property type="entry name" value="Clathrin/coatomer_adapt-like_N"/>
</dbReference>
<proteinExistence type="inferred from homology"/>
<dbReference type="GO" id="GO:0016192">
    <property type="term" value="P:vesicle-mediated transport"/>
    <property type="evidence" value="ECO:0007669"/>
    <property type="project" value="InterPro"/>
</dbReference>
<evidence type="ECO:0000259" key="7">
    <source>
        <dbReference type="Pfam" id="PF01602"/>
    </source>
</evidence>
<dbReference type="RefSeq" id="XP_019018168.1">
    <property type="nucleotide sequence ID" value="XM_019163852.1"/>
</dbReference>
<dbReference type="InterPro" id="IPR011989">
    <property type="entry name" value="ARM-like"/>
</dbReference>
<evidence type="ECO:0000256" key="1">
    <source>
        <dbReference type="ARBA" id="ARBA00004308"/>
    </source>
</evidence>
<dbReference type="AlphaFoldDB" id="A0A1E3NLN4"/>
<protein>
    <recommendedName>
        <fullName evidence="7">Clathrin/coatomer adaptor adaptin-like N-terminal domain-containing protein</fullName>
    </recommendedName>
</protein>
<feature type="compositionally biased region" description="Low complexity" evidence="6">
    <location>
        <begin position="824"/>
        <end position="834"/>
    </location>
</feature>
<keyword evidence="5" id="KW-0472">Membrane</keyword>
<dbReference type="GO" id="GO:0030117">
    <property type="term" value="C:membrane coat"/>
    <property type="evidence" value="ECO:0007669"/>
    <property type="project" value="InterPro"/>
</dbReference>
<dbReference type="Proteomes" id="UP000094455">
    <property type="component" value="Unassembled WGS sequence"/>
</dbReference>
<dbReference type="GO" id="GO:0012505">
    <property type="term" value="C:endomembrane system"/>
    <property type="evidence" value="ECO:0007669"/>
    <property type="project" value="UniProtKB-SubCell"/>
</dbReference>
<dbReference type="STRING" id="763406.A0A1E3NLN4"/>
<dbReference type="OrthoDB" id="10254310at2759"/>
<dbReference type="GeneID" id="30180539"/>
<evidence type="ECO:0000256" key="4">
    <source>
        <dbReference type="ARBA" id="ARBA00022927"/>
    </source>
</evidence>
<dbReference type="InterPro" id="IPR026739">
    <property type="entry name" value="AP_beta"/>
</dbReference>
<evidence type="ECO:0000256" key="6">
    <source>
        <dbReference type="SAM" id="MobiDB-lite"/>
    </source>
</evidence>
<dbReference type="SUPFAM" id="SSF48371">
    <property type="entry name" value="ARM repeat"/>
    <property type="match status" value="1"/>
</dbReference>
<evidence type="ECO:0000256" key="5">
    <source>
        <dbReference type="ARBA" id="ARBA00023136"/>
    </source>
</evidence>